<protein>
    <submittedName>
        <fullName evidence="1">Uncharacterized protein</fullName>
    </submittedName>
</protein>
<dbReference type="EMBL" id="BPLQ01003809">
    <property type="protein sequence ID" value="GIY03390.1"/>
    <property type="molecule type" value="Genomic_DNA"/>
</dbReference>
<dbReference type="AlphaFoldDB" id="A0AAV4Q1S7"/>
<organism evidence="1 2">
    <name type="scientific">Caerostris darwini</name>
    <dbReference type="NCBI Taxonomy" id="1538125"/>
    <lineage>
        <taxon>Eukaryota</taxon>
        <taxon>Metazoa</taxon>
        <taxon>Ecdysozoa</taxon>
        <taxon>Arthropoda</taxon>
        <taxon>Chelicerata</taxon>
        <taxon>Arachnida</taxon>
        <taxon>Araneae</taxon>
        <taxon>Araneomorphae</taxon>
        <taxon>Entelegynae</taxon>
        <taxon>Araneoidea</taxon>
        <taxon>Araneidae</taxon>
        <taxon>Caerostris</taxon>
    </lineage>
</organism>
<dbReference type="Proteomes" id="UP001054837">
    <property type="component" value="Unassembled WGS sequence"/>
</dbReference>
<keyword evidence="2" id="KW-1185">Reference proteome</keyword>
<name>A0AAV4Q1S7_9ARAC</name>
<accession>A0AAV4Q1S7</accession>
<sequence length="147" mass="16111">MSGGHLKRVPTKGSSVVPPPLCVSQLNRGFNCGYNIKVVILIEVLYNPRRFAAKAETAELSVDTMGILLGAHCLQLISAPSPSSFDLFALLFASRSRQTLAFHFVLFALCCALSHRAFPFLFLSKNDCDDGPPGKKNDKLPRNYLVN</sequence>
<reference evidence="1 2" key="1">
    <citation type="submission" date="2021-06" db="EMBL/GenBank/DDBJ databases">
        <title>Caerostris darwini draft genome.</title>
        <authorList>
            <person name="Kono N."/>
            <person name="Arakawa K."/>
        </authorList>
    </citation>
    <scope>NUCLEOTIDE SEQUENCE [LARGE SCALE GENOMIC DNA]</scope>
</reference>
<comment type="caution">
    <text evidence="1">The sequence shown here is derived from an EMBL/GenBank/DDBJ whole genome shotgun (WGS) entry which is preliminary data.</text>
</comment>
<proteinExistence type="predicted"/>
<evidence type="ECO:0000313" key="1">
    <source>
        <dbReference type="EMBL" id="GIY03390.1"/>
    </source>
</evidence>
<evidence type="ECO:0000313" key="2">
    <source>
        <dbReference type="Proteomes" id="UP001054837"/>
    </source>
</evidence>
<gene>
    <name evidence="1" type="ORF">CDAR_266391</name>
</gene>